<evidence type="ECO:0008006" key="5">
    <source>
        <dbReference type="Google" id="ProtNLM"/>
    </source>
</evidence>
<keyword evidence="1" id="KW-0175">Coiled coil</keyword>
<dbReference type="Proteomes" id="UP000265520">
    <property type="component" value="Unassembled WGS sequence"/>
</dbReference>
<gene>
    <name evidence="3" type="ORF">A2U01_0100148</name>
</gene>
<evidence type="ECO:0000256" key="1">
    <source>
        <dbReference type="SAM" id="Coils"/>
    </source>
</evidence>
<reference evidence="3 4" key="1">
    <citation type="journal article" date="2018" name="Front. Plant Sci.">
        <title>Red Clover (Trifolium pratense) and Zigzag Clover (T. medium) - A Picture of Genomic Similarities and Differences.</title>
        <authorList>
            <person name="Dluhosova J."/>
            <person name="Istvanek J."/>
            <person name="Nedelnik J."/>
            <person name="Repkova J."/>
        </authorList>
    </citation>
    <scope>NUCLEOTIDE SEQUENCE [LARGE SCALE GENOMIC DNA]</scope>
    <source>
        <strain evidence="4">cv. 10/8</strain>
        <tissue evidence="3">Leaf</tissue>
    </source>
</reference>
<evidence type="ECO:0000256" key="2">
    <source>
        <dbReference type="SAM" id="MobiDB-lite"/>
    </source>
</evidence>
<proteinExistence type="predicted"/>
<keyword evidence="4" id="KW-1185">Reference proteome</keyword>
<evidence type="ECO:0000313" key="3">
    <source>
        <dbReference type="EMBL" id="MCI78877.1"/>
    </source>
</evidence>
<organism evidence="3 4">
    <name type="scientific">Trifolium medium</name>
    <dbReference type="NCBI Taxonomy" id="97028"/>
    <lineage>
        <taxon>Eukaryota</taxon>
        <taxon>Viridiplantae</taxon>
        <taxon>Streptophyta</taxon>
        <taxon>Embryophyta</taxon>
        <taxon>Tracheophyta</taxon>
        <taxon>Spermatophyta</taxon>
        <taxon>Magnoliopsida</taxon>
        <taxon>eudicotyledons</taxon>
        <taxon>Gunneridae</taxon>
        <taxon>Pentapetalae</taxon>
        <taxon>rosids</taxon>
        <taxon>fabids</taxon>
        <taxon>Fabales</taxon>
        <taxon>Fabaceae</taxon>
        <taxon>Papilionoideae</taxon>
        <taxon>50 kb inversion clade</taxon>
        <taxon>NPAAA clade</taxon>
        <taxon>Hologalegina</taxon>
        <taxon>IRL clade</taxon>
        <taxon>Trifolieae</taxon>
        <taxon>Trifolium</taxon>
    </lineage>
</organism>
<feature type="non-terminal residue" evidence="3">
    <location>
        <position position="76"/>
    </location>
</feature>
<dbReference type="EMBL" id="LXQA010960891">
    <property type="protein sequence ID" value="MCI78877.1"/>
    <property type="molecule type" value="Genomic_DNA"/>
</dbReference>
<accession>A0A392USS2</accession>
<protein>
    <recommendedName>
        <fullName evidence="5">Envelope-like protein</fullName>
    </recommendedName>
</protein>
<name>A0A392USS2_9FABA</name>
<feature type="non-terminal residue" evidence="3">
    <location>
        <position position="1"/>
    </location>
</feature>
<feature type="region of interest" description="Disordered" evidence="2">
    <location>
        <begin position="1"/>
        <end position="26"/>
    </location>
</feature>
<feature type="coiled-coil region" evidence="1">
    <location>
        <begin position="37"/>
        <end position="64"/>
    </location>
</feature>
<sequence>RESPLTVSPRLSEGTRVPAIGNTSNITTGTMTRKEVIANLKETCQALDEKKAMLESIITALELEEANEVVDEEVDA</sequence>
<comment type="caution">
    <text evidence="3">The sequence shown here is derived from an EMBL/GenBank/DDBJ whole genome shotgun (WGS) entry which is preliminary data.</text>
</comment>
<evidence type="ECO:0000313" key="4">
    <source>
        <dbReference type="Proteomes" id="UP000265520"/>
    </source>
</evidence>
<dbReference type="AlphaFoldDB" id="A0A392USS2"/>